<dbReference type="InParanoid" id="A0A194X5F7"/>
<dbReference type="RefSeq" id="XP_018069760.1">
    <property type="nucleotide sequence ID" value="XM_018220026.1"/>
</dbReference>
<name>A0A194X5F7_MOLSC</name>
<feature type="compositionally biased region" description="Polar residues" evidence="1">
    <location>
        <begin position="63"/>
        <end position="75"/>
    </location>
</feature>
<evidence type="ECO:0000313" key="2">
    <source>
        <dbReference type="EMBL" id="KUJ15405.1"/>
    </source>
</evidence>
<keyword evidence="3" id="KW-1185">Reference proteome</keyword>
<dbReference type="KEGG" id="psco:LY89DRAFT_735519"/>
<dbReference type="OrthoDB" id="3543140at2759"/>
<protein>
    <submittedName>
        <fullName evidence="2">Uncharacterized protein</fullName>
    </submittedName>
</protein>
<accession>A0A194X5F7</accession>
<dbReference type="AlphaFoldDB" id="A0A194X5F7"/>
<dbReference type="Proteomes" id="UP000070700">
    <property type="component" value="Unassembled WGS sequence"/>
</dbReference>
<organism evidence="2 3">
    <name type="scientific">Mollisia scopiformis</name>
    <name type="common">Conifer needle endophyte fungus</name>
    <name type="synonym">Phialocephala scopiformis</name>
    <dbReference type="NCBI Taxonomy" id="149040"/>
    <lineage>
        <taxon>Eukaryota</taxon>
        <taxon>Fungi</taxon>
        <taxon>Dikarya</taxon>
        <taxon>Ascomycota</taxon>
        <taxon>Pezizomycotina</taxon>
        <taxon>Leotiomycetes</taxon>
        <taxon>Helotiales</taxon>
        <taxon>Mollisiaceae</taxon>
        <taxon>Mollisia</taxon>
    </lineage>
</organism>
<feature type="region of interest" description="Disordered" evidence="1">
    <location>
        <begin position="63"/>
        <end position="88"/>
    </location>
</feature>
<reference evidence="2 3" key="1">
    <citation type="submission" date="2015-10" db="EMBL/GenBank/DDBJ databases">
        <title>Full genome of DAOMC 229536 Phialocephala scopiformis, a fungal endophyte of spruce producing the potent anti-insectan compound rugulosin.</title>
        <authorList>
            <consortium name="DOE Joint Genome Institute"/>
            <person name="Walker A.K."/>
            <person name="Frasz S.L."/>
            <person name="Seifert K.A."/>
            <person name="Miller J.D."/>
            <person name="Mondo S.J."/>
            <person name="Labutti K."/>
            <person name="Lipzen A."/>
            <person name="Dockter R."/>
            <person name="Kennedy M."/>
            <person name="Grigoriev I.V."/>
            <person name="Spatafora J.W."/>
        </authorList>
    </citation>
    <scope>NUCLEOTIDE SEQUENCE [LARGE SCALE GENOMIC DNA]</scope>
    <source>
        <strain evidence="2 3">CBS 120377</strain>
    </source>
</reference>
<sequence length="161" mass="18109">MASKVSSVCATNGSARISKRKRSICSCPHFNPYGRKRQSSSITTVPLDFPSYQHISPPSIPSLKSFNHDANSSLIHPNPNPETRKRKRNLRHDINFIIESAGRNVTYRPEAAHFSYSLARLDGSADNTGVRYAGGEEQSLDIRITRMRCIIKGFEKAFWQT</sequence>
<dbReference type="EMBL" id="KQ947418">
    <property type="protein sequence ID" value="KUJ15405.1"/>
    <property type="molecule type" value="Genomic_DNA"/>
</dbReference>
<dbReference type="GeneID" id="28829752"/>
<gene>
    <name evidence="2" type="ORF">LY89DRAFT_735519</name>
</gene>
<evidence type="ECO:0000313" key="3">
    <source>
        <dbReference type="Proteomes" id="UP000070700"/>
    </source>
</evidence>
<evidence type="ECO:0000256" key="1">
    <source>
        <dbReference type="SAM" id="MobiDB-lite"/>
    </source>
</evidence>
<proteinExistence type="predicted"/>